<proteinExistence type="predicted"/>
<sequence>MTDFTDTIEAVGEQTEALSQDLEAHLDDLLGLDVTVDDAEIRVDDRQGGRLLVDVELDALECELERRLDADDVWIKGLSIDVRPTDPDEPSEIEEGVRSIAREEAQDIAGLASGSE</sequence>
<evidence type="ECO:0000313" key="2">
    <source>
        <dbReference type="Proteomes" id="UP000281431"/>
    </source>
</evidence>
<keyword evidence="2" id="KW-1185">Reference proteome</keyword>
<organism evidence="1 2">
    <name type="scientific">Natrarchaeobius chitinivorans</name>
    <dbReference type="NCBI Taxonomy" id="1679083"/>
    <lineage>
        <taxon>Archaea</taxon>
        <taxon>Methanobacteriati</taxon>
        <taxon>Methanobacteriota</taxon>
        <taxon>Stenosarchaea group</taxon>
        <taxon>Halobacteria</taxon>
        <taxon>Halobacteriales</taxon>
        <taxon>Natrialbaceae</taxon>
        <taxon>Natrarchaeobius</taxon>
    </lineage>
</organism>
<gene>
    <name evidence="1" type="ORF">EA472_22615</name>
</gene>
<dbReference type="AlphaFoldDB" id="A0A3N6MBC2"/>
<name>A0A3N6MBC2_NATCH</name>
<evidence type="ECO:0000313" key="1">
    <source>
        <dbReference type="EMBL" id="RQG93730.1"/>
    </source>
</evidence>
<protein>
    <submittedName>
        <fullName evidence="1">Uncharacterized protein</fullName>
    </submittedName>
</protein>
<reference evidence="1 2" key="1">
    <citation type="submission" date="2018-10" db="EMBL/GenBank/DDBJ databases">
        <title>Natrarchaeobius chitinivorans gen. nov., sp. nov., and Natrarchaeobius haloalkaliphilus sp. nov., alkaliphilic, chitin-utilizing haloarchaea from hypersaline alkaline lakes.</title>
        <authorList>
            <person name="Sorokin D.Y."/>
            <person name="Elcheninov A.G."/>
            <person name="Kostrikina N.A."/>
            <person name="Bale N.J."/>
            <person name="Sinninghe Damste J.S."/>
            <person name="Khijniak T.V."/>
            <person name="Kublanov I.V."/>
            <person name="Toshchakov S.V."/>
        </authorList>
    </citation>
    <scope>NUCLEOTIDE SEQUENCE [LARGE SCALE GENOMIC DNA]</scope>
    <source>
        <strain evidence="1 2">AArcht7</strain>
    </source>
</reference>
<comment type="caution">
    <text evidence="1">The sequence shown here is derived from an EMBL/GenBank/DDBJ whole genome shotgun (WGS) entry which is preliminary data.</text>
</comment>
<accession>A0A3N6MBC2</accession>
<dbReference type="Proteomes" id="UP000281431">
    <property type="component" value="Unassembled WGS sequence"/>
</dbReference>
<dbReference type="EMBL" id="REFZ01000069">
    <property type="protein sequence ID" value="RQG93730.1"/>
    <property type="molecule type" value="Genomic_DNA"/>
</dbReference>